<evidence type="ECO:0000313" key="3">
    <source>
        <dbReference type="Proteomes" id="UP000192660"/>
    </source>
</evidence>
<proteinExistence type="predicted"/>
<feature type="compositionally biased region" description="Low complexity" evidence="1">
    <location>
        <begin position="167"/>
        <end position="176"/>
    </location>
</feature>
<dbReference type="Proteomes" id="UP000192660">
    <property type="component" value="Unassembled WGS sequence"/>
</dbReference>
<evidence type="ECO:0000313" key="2">
    <source>
        <dbReference type="EMBL" id="SMC02046.1"/>
    </source>
</evidence>
<dbReference type="RefSeq" id="WP_139793447.1">
    <property type="nucleotide sequence ID" value="NZ_FWWY01000001.1"/>
</dbReference>
<dbReference type="AlphaFoldDB" id="A0A1W1W6Z0"/>
<keyword evidence="3" id="KW-1185">Reference proteome</keyword>
<gene>
    <name evidence="2" type="ORF">SAMN00768000_0257</name>
</gene>
<evidence type="ECO:0000256" key="1">
    <source>
        <dbReference type="SAM" id="MobiDB-lite"/>
    </source>
</evidence>
<reference evidence="3" key="1">
    <citation type="submission" date="2017-04" db="EMBL/GenBank/DDBJ databases">
        <authorList>
            <person name="Varghese N."/>
            <person name="Submissions S."/>
        </authorList>
    </citation>
    <scope>NUCLEOTIDE SEQUENCE [LARGE SCALE GENOMIC DNA]</scope>
    <source>
        <strain evidence="3">DSM 9293</strain>
    </source>
</reference>
<organism evidence="2 3">
    <name type="scientific">Sulfobacillus thermosulfidooxidans (strain DSM 9293 / VKM B-1269 / AT-1)</name>
    <dbReference type="NCBI Taxonomy" id="929705"/>
    <lineage>
        <taxon>Bacteria</taxon>
        <taxon>Bacillati</taxon>
        <taxon>Bacillota</taxon>
        <taxon>Clostridia</taxon>
        <taxon>Eubacteriales</taxon>
        <taxon>Clostridiales Family XVII. Incertae Sedis</taxon>
        <taxon>Sulfobacillus</taxon>
    </lineage>
</organism>
<accession>A0A1W1W6Z0</accession>
<dbReference type="EMBL" id="FWWY01000001">
    <property type="protein sequence ID" value="SMC02046.1"/>
    <property type="molecule type" value="Genomic_DNA"/>
</dbReference>
<dbReference type="OrthoDB" id="9944895at2"/>
<feature type="region of interest" description="Disordered" evidence="1">
    <location>
        <begin position="137"/>
        <end position="179"/>
    </location>
</feature>
<protein>
    <submittedName>
        <fullName evidence="2">Uncharacterized protein</fullName>
    </submittedName>
</protein>
<sequence length="335" mass="35283">MLKPSRRRMAFVLGIVSVGFLGGILSSPAAAYWQRVPIIRFPMIHPPHYHPISVSPIQTHTGAGGSVTGCGSSNVYLQPFFHYCTTPNPSHQGGALELPDPIFDPPSPRIGWTRVSAGPQGCEFTKDTTTVTPGHFGFEQPGSTGPFGYCPTSTSPPAGGPPGNNPPGGNKSPGGNHTRLIASQNTAVPLTPYYFNGCEPRPALTTVQNGPHFVLAPGETAGTAITPPTPNTVAMGTEPQLSPGAVFSGQLTSAPALWDAMQNEQATGQVLPGPMWGVVSQEWQNETINTYQTVNAQGQVVNTVTQTVKDGAPYWVANESYNINSCPVPAPDFTP</sequence>
<name>A0A1W1W6Z0_SULTA</name>